<evidence type="ECO:0000313" key="5">
    <source>
        <dbReference type="Proteomes" id="UP001597261"/>
    </source>
</evidence>
<keyword evidence="1" id="KW-0808">Transferase</keyword>
<comment type="caution">
    <text evidence="4">The sequence shown here is derived from an EMBL/GenBank/DDBJ whole genome shotgun (WGS) entry which is preliminary data.</text>
</comment>
<organism evidence="4 5">
    <name type="scientific">Streptomyces caeni</name>
    <dbReference type="NCBI Taxonomy" id="2307231"/>
    <lineage>
        <taxon>Bacteria</taxon>
        <taxon>Bacillati</taxon>
        <taxon>Actinomycetota</taxon>
        <taxon>Actinomycetes</taxon>
        <taxon>Kitasatosporales</taxon>
        <taxon>Streptomycetaceae</taxon>
        <taxon>Streptomyces</taxon>
    </lineage>
</organism>
<dbReference type="EMBL" id="JBHUDX010000128">
    <property type="protein sequence ID" value="MFD1663266.1"/>
    <property type="molecule type" value="Genomic_DNA"/>
</dbReference>
<reference evidence="5" key="1">
    <citation type="journal article" date="2019" name="Int. J. Syst. Evol. Microbiol.">
        <title>The Global Catalogue of Microorganisms (GCM) 10K type strain sequencing project: providing services to taxonomists for standard genome sequencing and annotation.</title>
        <authorList>
            <consortium name="The Broad Institute Genomics Platform"/>
            <consortium name="The Broad Institute Genome Sequencing Center for Infectious Disease"/>
            <person name="Wu L."/>
            <person name="Ma J."/>
        </authorList>
    </citation>
    <scope>NUCLEOTIDE SEQUENCE [LARGE SCALE GENOMIC DNA]</scope>
    <source>
        <strain evidence="5">CGMCC 1.12470</strain>
    </source>
</reference>
<evidence type="ECO:0000256" key="2">
    <source>
        <dbReference type="ARBA" id="ARBA00023315"/>
    </source>
</evidence>
<dbReference type="InterPro" id="IPR000182">
    <property type="entry name" value="GNAT_dom"/>
</dbReference>
<dbReference type="RefSeq" id="WP_381091924.1">
    <property type="nucleotide sequence ID" value="NZ_JBHUDX010000128.1"/>
</dbReference>
<gene>
    <name evidence="4" type="ORF">ACFSL4_35170</name>
</gene>
<dbReference type="PANTHER" id="PTHR43420">
    <property type="entry name" value="ACETYLTRANSFERASE"/>
    <property type="match status" value="1"/>
</dbReference>
<evidence type="ECO:0000256" key="1">
    <source>
        <dbReference type="ARBA" id="ARBA00022679"/>
    </source>
</evidence>
<dbReference type="PANTHER" id="PTHR43420:SF44">
    <property type="entry name" value="ACETYLTRANSFERASE YPEA"/>
    <property type="match status" value="1"/>
</dbReference>
<dbReference type="SUPFAM" id="SSF55729">
    <property type="entry name" value="Acyl-CoA N-acyltransferases (Nat)"/>
    <property type="match status" value="1"/>
</dbReference>
<dbReference type="InterPro" id="IPR016181">
    <property type="entry name" value="Acyl_CoA_acyltransferase"/>
</dbReference>
<sequence>MSHLIRPIRPDEWPAAKELRLMALRDPVAHLAFLETYEEALARPDSFWRERAEGAAEGAAAARQLIAEGPDGSWAGTLTVLVEVPGTTDWAGFTVERKQGHVVGVFVRPEQRGTGLAEALFAAGLEWAWDRGAERVRLIVHEDNARARALYRKVGFAPSGVTVPLTADSGESELELVIERP</sequence>
<dbReference type="CDD" id="cd04301">
    <property type="entry name" value="NAT_SF"/>
    <property type="match status" value="1"/>
</dbReference>
<keyword evidence="2" id="KW-0012">Acyltransferase</keyword>
<dbReference type="InterPro" id="IPR050680">
    <property type="entry name" value="YpeA/RimI_acetyltransf"/>
</dbReference>
<evidence type="ECO:0000313" key="4">
    <source>
        <dbReference type="EMBL" id="MFD1663266.1"/>
    </source>
</evidence>
<proteinExistence type="predicted"/>
<protein>
    <submittedName>
        <fullName evidence="4">GNAT family N-acetyltransferase</fullName>
    </submittedName>
</protein>
<keyword evidence="5" id="KW-1185">Reference proteome</keyword>
<evidence type="ECO:0000259" key="3">
    <source>
        <dbReference type="PROSITE" id="PS51186"/>
    </source>
</evidence>
<name>A0ABW4J384_9ACTN</name>
<accession>A0ABW4J384</accession>
<feature type="domain" description="N-acetyltransferase" evidence="3">
    <location>
        <begin position="3"/>
        <end position="181"/>
    </location>
</feature>
<dbReference type="PROSITE" id="PS51186">
    <property type="entry name" value="GNAT"/>
    <property type="match status" value="1"/>
</dbReference>
<dbReference type="Pfam" id="PF00583">
    <property type="entry name" value="Acetyltransf_1"/>
    <property type="match status" value="1"/>
</dbReference>
<dbReference type="Proteomes" id="UP001597261">
    <property type="component" value="Unassembled WGS sequence"/>
</dbReference>
<dbReference type="Gene3D" id="3.40.630.30">
    <property type="match status" value="1"/>
</dbReference>